<dbReference type="InterPro" id="IPR023632">
    <property type="entry name" value="ATP_synth_F1_gsu_CS"/>
</dbReference>
<dbReference type="PROSITE" id="PS00153">
    <property type="entry name" value="ATPASE_GAMMA"/>
    <property type="match status" value="1"/>
</dbReference>
<dbReference type="FunFam" id="1.10.287.80:FF:000001">
    <property type="entry name" value="ATP synthase gamma chain"/>
    <property type="match status" value="1"/>
</dbReference>
<dbReference type="Gene3D" id="1.10.287.80">
    <property type="entry name" value="ATP synthase, gamma subunit, helix hairpin domain"/>
    <property type="match status" value="1"/>
</dbReference>
<comment type="function">
    <text evidence="1 13">Produces ATP from ADP in the presence of a proton gradient across the membrane. The gamma chain is believed to be important in regulating ATPase activity and the flow of protons through the CF(0) complex.</text>
</comment>
<name>A0A315ZEZ4_SEDFL</name>
<dbReference type="GO" id="GO:0005886">
    <property type="term" value="C:plasma membrane"/>
    <property type="evidence" value="ECO:0007669"/>
    <property type="project" value="UniProtKB-SubCell"/>
</dbReference>
<dbReference type="FunFam" id="1.10.287.80:FF:000003">
    <property type="entry name" value="ATP synthase gamma chain, chloroplastic"/>
    <property type="match status" value="1"/>
</dbReference>
<keyword evidence="10 13" id="KW-0139">CF(1)</keyword>
<evidence type="ECO:0000313" key="14">
    <source>
        <dbReference type="EMBL" id="PWJ44091.1"/>
    </source>
</evidence>
<evidence type="ECO:0000256" key="6">
    <source>
        <dbReference type="ARBA" id="ARBA00022519"/>
    </source>
</evidence>
<keyword evidence="7 13" id="KW-0375">Hydrogen ion transport</keyword>
<evidence type="ECO:0000256" key="7">
    <source>
        <dbReference type="ARBA" id="ARBA00022781"/>
    </source>
</evidence>
<dbReference type="HAMAP" id="MF_00815">
    <property type="entry name" value="ATP_synth_gamma_bact"/>
    <property type="match status" value="1"/>
</dbReference>
<keyword evidence="5 13" id="KW-1003">Cell membrane</keyword>
<dbReference type="PANTHER" id="PTHR11693">
    <property type="entry name" value="ATP SYNTHASE GAMMA CHAIN"/>
    <property type="match status" value="1"/>
</dbReference>
<comment type="caution">
    <text evidence="14">The sequence shown here is derived from an EMBL/GenBank/DDBJ whole genome shotgun (WGS) entry which is preliminary data.</text>
</comment>
<evidence type="ECO:0000313" key="15">
    <source>
        <dbReference type="Proteomes" id="UP000245535"/>
    </source>
</evidence>
<dbReference type="InterPro" id="IPR000131">
    <property type="entry name" value="ATP_synth_F1_gsu"/>
</dbReference>
<reference evidence="14 15" key="1">
    <citation type="submission" date="2018-03" db="EMBL/GenBank/DDBJ databases">
        <title>Genomic Encyclopedia of Archaeal and Bacterial Type Strains, Phase II (KMG-II): from individual species to whole genera.</title>
        <authorList>
            <person name="Goeker M."/>
        </authorList>
    </citation>
    <scope>NUCLEOTIDE SEQUENCE [LARGE SCALE GENOMIC DNA]</scope>
    <source>
        <strain evidence="14 15">DSM 28229</strain>
    </source>
</reference>
<keyword evidence="8 13" id="KW-0406">Ion transport</keyword>
<evidence type="ECO:0000256" key="8">
    <source>
        <dbReference type="ARBA" id="ARBA00023065"/>
    </source>
</evidence>
<sequence length="298" mass="33002">MASLKEVKERIGSVTSTQQITKAMKMVAAAKLRRAQEKITQMRPYSQKLTSIIDNVSSTLGPDVTIGNPYSVEREVENVLVVLITSDKGLCGAFNSNVIKATKSLMTEKYSAQNEAGNLELLTIGSKGDDVFRRLNANVNSTYRDLLQDLSFEKAKEVAEYAMSGFLDGKYDAVEVVYNEFINVVTQETRTDLFLPAVKKEDETKESGKELDFIFEPSKEEIISELIPKSMKIEFYTKILDSNASEQGSRMSAMDKATDNAGELIKELTLLYNQSRQAAITTEILEIVSGAEALSQSS</sequence>
<keyword evidence="6" id="KW-0997">Cell inner membrane</keyword>
<dbReference type="GO" id="GO:0046933">
    <property type="term" value="F:proton-transporting ATP synthase activity, rotational mechanism"/>
    <property type="evidence" value="ECO:0007669"/>
    <property type="project" value="UniProtKB-UniRule"/>
</dbReference>
<dbReference type="InterPro" id="IPR035968">
    <property type="entry name" value="ATP_synth_F1_ATPase_gsu"/>
</dbReference>
<dbReference type="GO" id="GO:0009579">
    <property type="term" value="C:thylakoid"/>
    <property type="evidence" value="ECO:0007669"/>
    <property type="project" value="UniProtKB-SubCell"/>
</dbReference>
<dbReference type="Proteomes" id="UP000245535">
    <property type="component" value="Unassembled WGS sequence"/>
</dbReference>
<evidence type="ECO:0000256" key="3">
    <source>
        <dbReference type="ARBA" id="ARBA00007681"/>
    </source>
</evidence>
<dbReference type="CDD" id="cd12151">
    <property type="entry name" value="F1-ATPase_gamma"/>
    <property type="match status" value="1"/>
</dbReference>
<evidence type="ECO:0000256" key="13">
    <source>
        <dbReference type="HAMAP-Rule" id="MF_00815"/>
    </source>
</evidence>
<dbReference type="Gene3D" id="3.40.1380.10">
    <property type="match status" value="1"/>
</dbReference>
<dbReference type="AlphaFoldDB" id="A0A315ZEZ4"/>
<evidence type="ECO:0000256" key="11">
    <source>
        <dbReference type="ARBA" id="ARBA00023310"/>
    </source>
</evidence>
<proteinExistence type="inferred from homology"/>
<dbReference type="EMBL" id="QGDO01000001">
    <property type="protein sequence ID" value="PWJ44091.1"/>
    <property type="molecule type" value="Genomic_DNA"/>
</dbReference>
<protein>
    <recommendedName>
        <fullName evidence="13">ATP synthase gamma chain</fullName>
    </recommendedName>
    <alternativeName>
        <fullName evidence="13">ATP synthase F1 sector gamma subunit</fullName>
    </alternativeName>
    <alternativeName>
        <fullName evidence="13">F-ATPase gamma subunit</fullName>
    </alternativeName>
</protein>
<gene>
    <name evidence="13" type="primary">atpG</name>
    <name evidence="14" type="ORF">BC781_101441</name>
</gene>
<dbReference type="PANTHER" id="PTHR11693:SF22">
    <property type="entry name" value="ATP SYNTHASE SUBUNIT GAMMA, MITOCHONDRIAL"/>
    <property type="match status" value="1"/>
</dbReference>
<comment type="subunit">
    <text evidence="13">F-type ATPases have 2 components, CF(1) - the catalytic core - and CF(0) - the membrane proton channel. CF(1) has five subunits: alpha(3), beta(3), gamma(1), delta(1), epsilon(1). CF(0) has three main subunits: a, b and c.</text>
</comment>
<dbReference type="GO" id="GO:0045259">
    <property type="term" value="C:proton-transporting ATP synthase complex"/>
    <property type="evidence" value="ECO:0007669"/>
    <property type="project" value="UniProtKB-KW"/>
</dbReference>
<dbReference type="GO" id="GO:0042777">
    <property type="term" value="P:proton motive force-driven plasma membrane ATP synthesis"/>
    <property type="evidence" value="ECO:0007669"/>
    <property type="project" value="UniProtKB-UniRule"/>
</dbReference>
<accession>A0A315ZEZ4</accession>
<evidence type="ECO:0000256" key="4">
    <source>
        <dbReference type="ARBA" id="ARBA00022448"/>
    </source>
</evidence>
<keyword evidence="9 13" id="KW-0472">Membrane</keyword>
<dbReference type="OrthoDB" id="9812769at2"/>
<comment type="similarity">
    <text evidence="3 13">Belongs to the ATPase gamma chain family.</text>
</comment>
<evidence type="ECO:0000256" key="12">
    <source>
        <dbReference type="ARBA" id="ARBA00060385"/>
    </source>
</evidence>
<dbReference type="SUPFAM" id="SSF52943">
    <property type="entry name" value="ATP synthase (F1-ATPase), gamma subunit"/>
    <property type="match status" value="1"/>
</dbReference>
<evidence type="ECO:0000256" key="5">
    <source>
        <dbReference type="ARBA" id="ARBA00022475"/>
    </source>
</evidence>
<keyword evidence="11 13" id="KW-0066">ATP synthesis</keyword>
<organism evidence="14 15">
    <name type="scientific">Sediminitomix flava</name>
    <dbReference type="NCBI Taxonomy" id="379075"/>
    <lineage>
        <taxon>Bacteria</taxon>
        <taxon>Pseudomonadati</taxon>
        <taxon>Bacteroidota</taxon>
        <taxon>Cytophagia</taxon>
        <taxon>Cytophagales</taxon>
        <taxon>Flammeovirgaceae</taxon>
        <taxon>Sediminitomix</taxon>
    </lineage>
</organism>
<dbReference type="RefSeq" id="WP_109615610.1">
    <property type="nucleotide sequence ID" value="NZ_QGDO01000001.1"/>
</dbReference>
<evidence type="ECO:0000256" key="9">
    <source>
        <dbReference type="ARBA" id="ARBA00023136"/>
    </source>
</evidence>
<keyword evidence="4 13" id="KW-0813">Transport</keyword>
<dbReference type="NCBIfam" id="TIGR01146">
    <property type="entry name" value="ATPsyn_F1gamma"/>
    <property type="match status" value="1"/>
</dbReference>
<dbReference type="GO" id="GO:0005524">
    <property type="term" value="F:ATP binding"/>
    <property type="evidence" value="ECO:0007669"/>
    <property type="project" value="UniProtKB-UniRule"/>
</dbReference>
<keyword evidence="15" id="KW-1185">Reference proteome</keyword>
<evidence type="ECO:0000256" key="1">
    <source>
        <dbReference type="ARBA" id="ARBA00003456"/>
    </source>
</evidence>
<evidence type="ECO:0000256" key="10">
    <source>
        <dbReference type="ARBA" id="ARBA00023196"/>
    </source>
</evidence>
<evidence type="ECO:0000256" key="2">
    <source>
        <dbReference type="ARBA" id="ARBA00004170"/>
    </source>
</evidence>
<dbReference type="Pfam" id="PF00231">
    <property type="entry name" value="ATP-synt"/>
    <property type="match status" value="1"/>
</dbReference>
<comment type="subcellular location">
    <subcellularLocation>
        <location evidence="13">Cell membrane</location>
        <topology evidence="13">Peripheral membrane protein</topology>
    </subcellularLocation>
    <subcellularLocation>
        <location evidence="2">Membrane</location>
        <topology evidence="2">Peripheral membrane protein</topology>
    </subcellularLocation>
    <subcellularLocation>
        <location evidence="12">Thylakoid</location>
    </subcellularLocation>
</comment>
<dbReference type="PRINTS" id="PR00126">
    <property type="entry name" value="ATPASEGAMMA"/>
</dbReference>